<feature type="transmembrane region" description="Helical" evidence="2">
    <location>
        <begin position="296"/>
        <end position="318"/>
    </location>
</feature>
<protein>
    <recommendedName>
        <fullName evidence="5">Integral membrane protein</fullName>
    </recommendedName>
</protein>
<feature type="transmembrane region" description="Helical" evidence="2">
    <location>
        <begin position="59"/>
        <end position="75"/>
    </location>
</feature>
<feature type="transmembrane region" description="Helical" evidence="2">
    <location>
        <begin position="330"/>
        <end position="355"/>
    </location>
</feature>
<proteinExistence type="predicted"/>
<feature type="compositionally biased region" description="Acidic residues" evidence="1">
    <location>
        <begin position="428"/>
        <end position="448"/>
    </location>
</feature>
<gene>
    <name evidence="3" type="ORF">GCM10009690_10620</name>
</gene>
<dbReference type="Pfam" id="PF19877">
    <property type="entry name" value="DUF6350"/>
    <property type="match status" value="1"/>
</dbReference>
<feature type="transmembrane region" description="Helical" evidence="2">
    <location>
        <begin position="201"/>
        <end position="222"/>
    </location>
</feature>
<name>A0ABN2A1U8_9MICO</name>
<feature type="compositionally biased region" description="Acidic residues" evidence="1">
    <location>
        <begin position="402"/>
        <end position="414"/>
    </location>
</feature>
<keyword evidence="2" id="KW-1133">Transmembrane helix</keyword>
<dbReference type="InterPro" id="IPR045931">
    <property type="entry name" value="DUF6350"/>
</dbReference>
<feature type="transmembrane region" description="Helical" evidence="2">
    <location>
        <begin position="367"/>
        <end position="389"/>
    </location>
</feature>
<evidence type="ECO:0000256" key="1">
    <source>
        <dbReference type="SAM" id="MobiDB-lite"/>
    </source>
</evidence>
<feature type="transmembrane region" description="Helical" evidence="2">
    <location>
        <begin position="119"/>
        <end position="145"/>
    </location>
</feature>
<comment type="caution">
    <text evidence="3">The sequence shown here is derived from an EMBL/GenBank/DDBJ whole genome shotgun (WGS) entry which is preliminary data.</text>
</comment>
<feature type="transmembrane region" description="Helical" evidence="2">
    <location>
        <begin position="29"/>
        <end position="47"/>
    </location>
</feature>
<sequence>MVLMHTSPHPQPYRRTIFAALMEVVKIDLIVVPAGFVVAIAFWIIGLGSQLPYSAIPEWAFALWATVSGLSVSTLGFDFSLAPSLVTVGLWLLVATGAKRVVRGTAADSPTESDEDPGGWWALMGTALGTFVVAYAGPLLVVSVLVGQATVTPVGFLRLFLFLVTAVAWAFIRVRGIGDIPGLAVIADDTWNVSVGLTRRLLWAAAALGAIVLVVGIVIRWSDVADTVQVYSSPVAAGIGLIVVQALFAPSIVYSALSWSAGTGVSIGGAGTSSAFTSSMAPVPDVHVLQLLEGDYPAWTAAAPALLVLLGLLCVILGRDRARDIAAQSWLGLGVAIGILFVALEVLALFAGGALGPLGLSGFGPSALTSALAITGWIGVGMTAGLLLIRLSGLHTEYSEFAEDDEEDADDYEDGTAGAFEEDRTADAFDEDNAEPVADDIVDEDEPR</sequence>
<organism evidence="3 4">
    <name type="scientific">Brevibacterium permense</name>
    <dbReference type="NCBI Taxonomy" id="234834"/>
    <lineage>
        <taxon>Bacteria</taxon>
        <taxon>Bacillati</taxon>
        <taxon>Actinomycetota</taxon>
        <taxon>Actinomycetes</taxon>
        <taxon>Micrococcales</taxon>
        <taxon>Brevibacteriaceae</taxon>
        <taxon>Brevibacterium</taxon>
    </lineage>
</organism>
<reference evidence="3 4" key="1">
    <citation type="journal article" date="2019" name="Int. J. Syst. Evol. Microbiol.">
        <title>The Global Catalogue of Microorganisms (GCM) 10K type strain sequencing project: providing services to taxonomists for standard genome sequencing and annotation.</title>
        <authorList>
            <consortium name="The Broad Institute Genomics Platform"/>
            <consortium name="The Broad Institute Genome Sequencing Center for Infectious Disease"/>
            <person name="Wu L."/>
            <person name="Ma J."/>
        </authorList>
    </citation>
    <scope>NUCLEOTIDE SEQUENCE [LARGE SCALE GENOMIC DNA]</scope>
    <source>
        <strain evidence="3 4">JCM 13318</strain>
    </source>
</reference>
<evidence type="ECO:0000313" key="4">
    <source>
        <dbReference type="Proteomes" id="UP001500177"/>
    </source>
</evidence>
<keyword evidence="2" id="KW-0812">Transmembrane</keyword>
<dbReference type="Proteomes" id="UP001500177">
    <property type="component" value="Unassembled WGS sequence"/>
</dbReference>
<evidence type="ECO:0000313" key="3">
    <source>
        <dbReference type="EMBL" id="GAA1509604.1"/>
    </source>
</evidence>
<keyword evidence="4" id="KW-1185">Reference proteome</keyword>
<feature type="transmembrane region" description="Helical" evidence="2">
    <location>
        <begin position="228"/>
        <end position="249"/>
    </location>
</feature>
<dbReference type="EMBL" id="BAAALX010000003">
    <property type="protein sequence ID" value="GAA1509604.1"/>
    <property type="molecule type" value="Genomic_DNA"/>
</dbReference>
<accession>A0ABN2A1U8</accession>
<keyword evidence="2" id="KW-0472">Membrane</keyword>
<feature type="transmembrane region" description="Helical" evidence="2">
    <location>
        <begin position="151"/>
        <end position="172"/>
    </location>
</feature>
<evidence type="ECO:0008006" key="5">
    <source>
        <dbReference type="Google" id="ProtNLM"/>
    </source>
</evidence>
<evidence type="ECO:0000256" key="2">
    <source>
        <dbReference type="SAM" id="Phobius"/>
    </source>
</evidence>
<feature type="region of interest" description="Disordered" evidence="1">
    <location>
        <begin position="402"/>
        <end position="448"/>
    </location>
</feature>